<comment type="cofactor">
    <cofactor evidence="13">
        <name>Zn(2+)</name>
        <dbReference type="ChEBI" id="CHEBI:29105"/>
    </cofactor>
    <text evidence="13">Binds 1 zinc ion per subunit.</text>
</comment>
<evidence type="ECO:0000256" key="1">
    <source>
        <dbReference type="ARBA" id="ARBA00000141"/>
    </source>
</evidence>
<dbReference type="GO" id="GO:0005525">
    <property type="term" value="F:GTP binding"/>
    <property type="evidence" value="ECO:0007669"/>
    <property type="project" value="UniProtKB-KW"/>
</dbReference>
<dbReference type="PIRSF" id="PIRSF001259">
    <property type="entry name" value="RibA"/>
    <property type="match status" value="1"/>
</dbReference>
<evidence type="ECO:0000256" key="13">
    <source>
        <dbReference type="HAMAP-Rule" id="MF_00179"/>
    </source>
</evidence>
<evidence type="ECO:0000256" key="2">
    <source>
        <dbReference type="ARBA" id="ARBA00002284"/>
    </source>
</evidence>
<dbReference type="Gene3D" id="3.40.50.10990">
    <property type="entry name" value="GTP cyclohydrolase II"/>
    <property type="match status" value="1"/>
</dbReference>
<protein>
    <recommendedName>
        <fullName evidence="13">GTP cyclohydrolase-2</fullName>
        <ecNumber evidence="13">3.5.4.25</ecNumber>
    </recommendedName>
    <alternativeName>
        <fullName evidence="13">GTP cyclohydrolase II</fullName>
    </alternativeName>
</protein>
<dbReference type="CDD" id="cd00641">
    <property type="entry name" value="GTP_cyclohydro2"/>
    <property type="match status" value="1"/>
</dbReference>
<dbReference type="GO" id="GO:0003935">
    <property type="term" value="F:GTP cyclohydrolase II activity"/>
    <property type="evidence" value="ECO:0007669"/>
    <property type="project" value="UniProtKB-UniRule"/>
</dbReference>
<feature type="active site" description="Nucleophile" evidence="13">
    <location>
        <position position="335"/>
    </location>
</feature>
<feature type="binding site" evidence="13">
    <location>
        <position position="361"/>
    </location>
    <ligand>
        <name>GTP</name>
        <dbReference type="ChEBI" id="CHEBI:37565"/>
    </ligand>
</feature>
<keyword evidence="9 13" id="KW-0378">Hydrolase</keyword>
<keyword evidence="8 13" id="KW-0547">Nucleotide-binding</keyword>
<keyword evidence="11 13" id="KW-0342">GTP-binding</keyword>
<dbReference type="AlphaFoldDB" id="A0A8J3IHZ5"/>
<dbReference type="InterPro" id="IPR000926">
    <property type="entry name" value="RibA"/>
</dbReference>
<dbReference type="GO" id="GO:0005829">
    <property type="term" value="C:cytosol"/>
    <property type="evidence" value="ECO:0007669"/>
    <property type="project" value="TreeGrafter"/>
</dbReference>
<dbReference type="EMBL" id="BNJK01000001">
    <property type="protein sequence ID" value="GHO92803.1"/>
    <property type="molecule type" value="Genomic_DNA"/>
</dbReference>
<evidence type="ECO:0000256" key="6">
    <source>
        <dbReference type="ARBA" id="ARBA00022619"/>
    </source>
</evidence>
<feature type="binding site" evidence="13">
    <location>
        <position position="274"/>
    </location>
    <ligand>
        <name>Zn(2+)</name>
        <dbReference type="ChEBI" id="CHEBI:29105"/>
        <note>catalytic</note>
    </ligand>
</feature>
<comment type="caution">
    <text evidence="16">The sequence shown here is derived from an EMBL/GenBank/DDBJ whole genome shotgun (WGS) entry which is preliminary data.</text>
</comment>
<evidence type="ECO:0000256" key="8">
    <source>
        <dbReference type="ARBA" id="ARBA00022741"/>
    </source>
</evidence>
<feature type="binding site" evidence="13">
    <location>
        <position position="356"/>
    </location>
    <ligand>
        <name>GTP</name>
        <dbReference type="ChEBI" id="CHEBI:37565"/>
    </ligand>
</feature>
<evidence type="ECO:0000256" key="3">
    <source>
        <dbReference type="ARBA" id="ARBA00004853"/>
    </source>
</evidence>
<feature type="binding site" evidence="13">
    <location>
        <position position="272"/>
    </location>
    <ligand>
        <name>Zn(2+)</name>
        <dbReference type="ChEBI" id="CHEBI:29105"/>
        <note>catalytic</note>
    </ligand>
</feature>
<dbReference type="InterPro" id="IPR032677">
    <property type="entry name" value="GTP_cyclohydro_II"/>
</dbReference>
<keyword evidence="10 13" id="KW-0862">Zinc</keyword>
<dbReference type="PANTHER" id="PTHR21327">
    <property type="entry name" value="GTP CYCLOHYDROLASE II-RELATED"/>
    <property type="match status" value="1"/>
</dbReference>
<sequence length="407" mass="45010">MKSIGETTREHTGESTGREAGRHLAVPEAAADLRAGRILLLYDDIYPNTVMLCLPAQFARPDNLQTLLQIAQQPLSLVLSGERLDALRLTETTLAEQSGYDGQTADHYAACIRALLHPMTHRGDFTLSGDLQIVRPRPGGILQHRGFAEAALDLMSIAGLEAGAVLSPTSIYTMDPDAFEALNHLASQWQINLLSITTLQRYRREHRVSLVTETSLPTPEATFQLLHFQEIETGEPYLVLTLGDIRESRHNPPLLRLHSSCTTGDIFGSQRCDCQAQMHSALHQIAQEGRGIFLYLPQEGRGIGLSGKLQAYVLQEQGYDTLDANEQLGYPIDARNYEIALEILQVMGITAVRLLTNNPDKIQALRAAGISVESVPLQTTPTPSNLRYLQTKQQRFGHMLFSLQGIE</sequence>
<evidence type="ECO:0000256" key="14">
    <source>
        <dbReference type="SAM" id="MobiDB-lite"/>
    </source>
</evidence>
<dbReference type="Pfam" id="PF00926">
    <property type="entry name" value="DHBP_synthase"/>
    <property type="match status" value="1"/>
</dbReference>
<feature type="region of interest" description="Disordered" evidence="14">
    <location>
        <begin position="1"/>
        <end position="23"/>
    </location>
</feature>
<evidence type="ECO:0000256" key="4">
    <source>
        <dbReference type="ARBA" id="ARBA00004904"/>
    </source>
</evidence>
<keyword evidence="17" id="KW-1185">Reference proteome</keyword>
<accession>A0A8J3IHZ5</accession>
<evidence type="ECO:0000256" key="5">
    <source>
        <dbReference type="ARBA" id="ARBA00005520"/>
    </source>
</evidence>
<dbReference type="InterPro" id="IPR036144">
    <property type="entry name" value="RibA-like_sf"/>
</dbReference>
<dbReference type="NCBIfam" id="TIGR00505">
    <property type="entry name" value="ribA"/>
    <property type="match status" value="1"/>
</dbReference>
<keyword evidence="7 13" id="KW-0479">Metal-binding</keyword>
<comment type="pathway">
    <text evidence="3 13">Cofactor biosynthesis; riboflavin biosynthesis; 5-amino-6-(D-ribitylamino)uracil from GTP: step 1/4.</text>
</comment>
<evidence type="ECO:0000256" key="12">
    <source>
        <dbReference type="ARBA" id="ARBA00049295"/>
    </source>
</evidence>
<dbReference type="GO" id="GO:0008686">
    <property type="term" value="F:3,4-dihydroxy-2-butanone-4-phosphate synthase activity"/>
    <property type="evidence" value="ECO:0007669"/>
    <property type="project" value="UniProtKB-EC"/>
</dbReference>
<dbReference type="UniPathway" id="UPA00275">
    <property type="reaction ID" value="UER00399"/>
</dbReference>
<evidence type="ECO:0000313" key="16">
    <source>
        <dbReference type="EMBL" id="GHO92803.1"/>
    </source>
</evidence>
<evidence type="ECO:0000259" key="15">
    <source>
        <dbReference type="Pfam" id="PF00925"/>
    </source>
</evidence>
<dbReference type="Gene3D" id="3.90.870.10">
    <property type="entry name" value="DHBP synthase"/>
    <property type="match status" value="1"/>
</dbReference>
<feature type="binding site" evidence="13">
    <location>
        <begin position="299"/>
        <end position="301"/>
    </location>
    <ligand>
        <name>GTP</name>
        <dbReference type="ChEBI" id="CHEBI:37565"/>
    </ligand>
</feature>
<dbReference type="SUPFAM" id="SSF55821">
    <property type="entry name" value="YrdC/RibB"/>
    <property type="match status" value="1"/>
</dbReference>
<evidence type="ECO:0000313" key="17">
    <source>
        <dbReference type="Proteomes" id="UP000597444"/>
    </source>
</evidence>
<dbReference type="GO" id="GO:0009231">
    <property type="term" value="P:riboflavin biosynthetic process"/>
    <property type="evidence" value="ECO:0007669"/>
    <property type="project" value="UniProtKB-UniRule"/>
</dbReference>
<evidence type="ECO:0000256" key="10">
    <source>
        <dbReference type="ARBA" id="ARBA00022833"/>
    </source>
</evidence>
<feature type="binding site" evidence="13">
    <location>
        <begin position="256"/>
        <end position="260"/>
    </location>
    <ligand>
        <name>GTP</name>
        <dbReference type="ChEBI" id="CHEBI:37565"/>
    </ligand>
</feature>
<dbReference type="FunFam" id="3.40.50.10990:FF:000002">
    <property type="entry name" value="GTP cyclohydrolase-2"/>
    <property type="match status" value="1"/>
</dbReference>
<feature type="binding site" evidence="13">
    <location>
        <position position="321"/>
    </location>
    <ligand>
        <name>GTP</name>
        <dbReference type="ChEBI" id="CHEBI:37565"/>
    </ligand>
</feature>
<feature type="binding site" evidence="13">
    <location>
        <position position="277"/>
    </location>
    <ligand>
        <name>GTP</name>
        <dbReference type="ChEBI" id="CHEBI:37565"/>
    </ligand>
</feature>
<dbReference type="SUPFAM" id="SSF142695">
    <property type="entry name" value="RibA-like"/>
    <property type="match status" value="1"/>
</dbReference>
<dbReference type="Pfam" id="PF00925">
    <property type="entry name" value="GTP_cyclohydro2"/>
    <property type="match status" value="1"/>
</dbReference>
<dbReference type="GO" id="GO:0008270">
    <property type="term" value="F:zinc ion binding"/>
    <property type="evidence" value="ECO:0007669"/>
    <property type="project" value="UniProtKB-UniRule"/>
</dbReference>
<feature type="binding site" evidence="13">
    <location>
        <position position="261"/>
    </location>
    <ligand>
        <name>Zn(2+)</name>
        <dbReference type="ChEBI" id="CHEBI:29105"/>
        <note>catalytic</note>
    </ligand>
</feature>
<comment type="pathway">
    <text evidence="4">Cofactor biosynthesis; riboflavin biosynthesis; 2-hydroxy-3-oxobutyl phosphate from D-ribulose 5-phosphate: step 1/1.</text>
</comment>
<feature type="compositionally biased region" description="Basic and acidic residues" evidence="14">
    <location>
        <begin position="7"/>
        <end position="22"/>
    </location>
</feature>
<comment type="similarity">
    <text evidence="13">Belongs to the GTP cyclohydrolase II family.</text>
</comment>
<dbReference type="Proteomes" id="UP000597444">
    <property type="component" value="Unassembled WGS sequence"/>
</dbReference>
<name>A0A8J3IHZ5_9CHLR</name>
<dbReference type="PANTHER" id="PTHR21327:SF18">
    <property type="entry name" value="3,4-DIHYDROXY-2-BUTANONE 4-PHOSPHATE SYNTHASE"/>
    <property type="match status" value="1"/>
</dbReference>
<proteinExistence type="inferred from homology"/>
<dbReference type="HAMAP" id="MF_00179">
    <property type="entry name" value="RibA"/>
    <property type="match status" value="1"/>
</dbReference>
<comment type="catalytic activity">
    <reaction evidence="1">
        <text>D-ribulose 5-phosphate = (2S)-2-hydroxy-3-oxobutyl phosphate + formate + H(+)</text>
        <dbReference type="Rhea" id="RHEA:18457"/>
        <dbReference type="ChEBI" id="CHEBI:15378"/>
        <dbReference type="ChEBI" id="CHEBI:15740"/>
        <dbReference type="ChEBI" id="CHEBI:58121"/>
        <dbReference type="ChEBI" id="CHEBI:58830"/>
        <dbReference type="EC" id="4.1.99.12"/>
    </reaction>
</comment>
<comment type="function">
    <text evidence="13">Catalyzes the conversion of GTP to 2,5-diamino-6-ribosylamino-4(3H)-pyrimidinone 5'-phosphate (DARP), formate and pyrophosphate.</text>
</comment>
<dbReference type="RefSeq" id="WP_236064897.1">
    <property type="nucleotide sequence ID" value="NZ_BNJK01000001.1"/>
</dbReference>
<keyword evidence="6 13" id="KW-0686">Riboflavin biosynthesis</keyword>
<dbReference type="NCBIfam" id="NF001591">
    <property type="entry name" value="PRK00393.1"/>
    <property type="match status" value="1"/>
</dbReference>
<comment type="similarity">
    <text evidence="5">In the N-terminal section; belongs to the DHBP synthase family.</text>
</comment>
<dbReference type="InterPro" id="IPR000422">
    <property type="entry name" value="DHBP_synthase_RibB"/>
</dbReference>
<feature type="domain" description="GTP cyclohydrolase II" evidence="15">
    <location>
        <begin position="212"/>
        <end position="373"/>
    </location>
</feature>
<gene>
    <name evidence="16" type="primary">ribBA</name>
    <name evidence="13" type="synonym">ribA</name>
    <name evidence="16" type="ORF">KSF_028510</name>
</gene>
<reference evidence="16" key="1">
    <citation type="submission" date="2020-10" db="EMBL/GenBank/DDBJ databases">
        <title>Taxonomic study of unclassified bacteria belonging to the class Ktedonobacteria.</title>
        <authorList>
            <person name="Yabe S."/>
            <person name="Wang C.M."/>
            <person name="Zheng Y."/>
            <person name="Sakai Y."/>
            <person name="Cavaletti L."/>
            <person name="Monciardini P."/>
            <person name="Donadio S."/>
        </authorList>
    </citation>
    <scope>NUCLEOTIDE SEQUENCE</scope>
    <source>
        <strain evidence="16">ID150040</strain>
    </source>
</reference>
<evidence type="ECO:0000256" key="7">
    <source>
        <dbReference type="ARBA" id="ARBA00022723"/>
    </source>
</evidence>
<evidence type="ECO:0000256" key="9">
    <source>
        <dbReference type="ARBA" id="ARBA00022801"/>
    </source>
</evidence>
<feature type="active site" description="Proton acceptor" evidence="13">
    <location>
        <position position="333"/>
    </location>
</feature>
<evidence type="ECO:0000256" key="11">
    <source>
        <dbReference type="ARBA" id="ARBA00023134"/>
    </source>
</evidence>
<dbReference type="EC" id="3.5.4.25" evidence="13"/>
<dbReference type="InterPro" id="IPR017945">
    <property type="entry name" value="DHBP_synth_RibB-like_a/b_dom"/>
</dbReference>
<organism evidence="16 17">
    <name type="scientific">Reticulibacter mediterranei</name>
    <dbReference type="NCBI Taxonomy" id="2778369"/>
    <lineage>
        <taxon>Bacteria</taxon>
        <taxon>Bacillati</taxon>
        <taxon>Chloroflexota</taxon>
        <taxon>Ktedonobacteria</taxon>
        <taxon>Ktedonobacterales</taxon>
        <taxon>Reticulibacteraceae</taxon>
        <taxon>Reticulibacter</taxon>
    </lineage>
</organism>
<comment type="catalytic activity">
    <reaction evidence="12 13">
        <text>GTP + 4 H2O = 2,5-diamino-6-hydroxy-4-(5-phosphoribosylamino)-pyrimidine + formate + 2 phosphate + 3 H(+)</text>
        <dbReference type="Rhea" id="RHEA:23704"/>
        <dbReference type="ChEBI" id="CHEBI:15377"/>
        <dbReference type="ChEBI" id="CHEBI:15378"/>
        <dbReference type="ChEBI" id="CHEBI:15740"/>
        <dbReference type="ChEBI" id="CHEBI:37565"/>
        <dbReference type="ChEBI" id="CHEBI:43474"/>
        <dbReference type="ChEBI" id="CHEBI:58614"/>
        <dbReference type="EC" id="3.5.4.25"/>
    </reaction>
</comment>
<comment type="function">
    <text evidence="2">Catalyzes the conversion of D-ribulose 5-phosphate to formate and 3,4-dihydroxy-2-butanone 4-phosphate.</text>
</comment>